<name>A0A0E9XRC0_ANGAN</name>
<dbReference type="AlphaFoldDB" id="A0A0E9XRC0"/>
<dbReference type="EMBL" id="GBXM01003305">
    <property type="protein sequence ID" value="JAI05273.1"/>
    <property type="molecule type" value="Transcribed_RNA"/>
</dbReference>
<organism evidence="1">
    <name type="scientific">Anguilla anguilla</name>
    <name type="common">European freshwater eel</name>
    <name type="synonym">Muraena anguilla</name>
    <dbReference type="NCBI Taxonomy" id="7936"/>
    <lineage>
        <taxon>Eukaryota</taxon>
        <taxon>Metazoa</taxon>
        <taxon>Chordata</taxon>
        <taxon>Craniata</taxon>
        <taxon>Vertebrata</taxon>
        <taxon>Euteleostomi</taxon>
        <taxon>Actinopterygii</taxon>
        <taxon>Neopterygii</taxon>
        <taxon>Teleostei</taxon>
        <taxon>Anguilliformes</taxon>
        <taxon>Anguillidae</taxon>
        <taxon>Anguilla</taxon>
    </lineage>
</organism>
<sequence>MVVGMLSCSISTEYSAFRGSFSAFQVQLNSVVSRQVMSLTRNPPMPSGSLTFPS</sequence>
<protein>
    <submittedName>
        <fullName evidence="1">Uncharacterized protein</fullName>
    </submittedName>
</protein>
<evidence type="ECO:0000313" key="1">
    <source>
        <dbReference type="EMBL" id="JAI05273.1"/>
    </source>
</evidence>
<accession>A0A0E9XRC0</accession>
<proteinExistence type="predicted"/>
<reference evidence="1" key="2">
    <citation type="journal article" date="2015" name="Fish Shellfish Immunol.">
        <title>Early steps in the European eel (Anguilla anguilla)-Vibrio vulnificus interaction in the gills: Role of the RtxA13 toxin.</title>
        <authorList>
            <person name="Callol A."/>
            <person name="Pajuelo D."/>
            <person name="Ebbesson L."/>
            <person name="Teles M."/>
            <person name="MacKenzie S."/>
            <person name="Amaro C."/>
        </authorList>
    </citation>
    <scope>NUCLEOTIDE SEQUENCE</scope>
</reference>
<reference evidence="1" key="1">
    <citation type="submission" date="2014-11" db="EMBL/GenBank/DDBJ databases">
        <authorList>
            <person name="Amaro Gonzalez C."/>
        </authorList>
    </citation>
    <scope>NUCLEOTIDE SEQUENCE</scope>
</reference>